<dbReference type="Proteomes" id="UP000183772">
    <property type="component" value="Chromosome I"/>
</dbReference>
<accession>A0AAX2D9J2</accession>
<evidence type="ECO:0000313" key="1">
    <source>
        <dbReference type="EMBL" id="SDU39183.1"/>
    </source>
</evidence>
<evidence type="ECO:0000313" key="2">
    <source>
        <dbReference type="Proteomes" id="UP000183772"/>
    </source>
</evidence>
<gene>
    <name evidence="1" type="ORF">SAMN05216476_1816</name>
</gene>
<organism evidence="1 2">
    <name type="scientific">Pseudomonas mediterranea</name>
    <dbReference type="NCBI Taxonomy" id="183795"/>
    <lineage>
        <taxon>Bacteria</taxon>
        <taxon>Pseudomonadati</taxon>
        <taxon>Pseudomonadota</taxon>
        <taxon>Gammaproteobacteria</taxon>
        <taxon>Pseudomonadales</taxon>
        <taxon>Pseudomonadaceae</taxon>
        <taxon>Pseudomonas</taxon>
    </lineage>
</organism>
<dbReference type="RefSeq" id="WP_047701227.1">
    <property type="nucleotide sequence ID" value="NZ_CAKKMJ010000005.1"/>
</dbReference>
<reference evidence="1 2" key="1">
    <citation type="submission" date="2016-10" db="EMBL/GenBank/DDBJ databases">
        <authorList>
            <person name="Varghese N."/>
            <person name="Submissions S."/>
        </authorList>
    </citation>
    <scope>NUCLEOTIDE SEQUENCE [LARGE SCALE GENOMIC DNA]</scope>
    <source>
        <strain evidence="1 2">DSM 16733</strain>
    </source>
</reference>
<evidence type="ECO:0008006" key="3">
    <source>
        <dbReference type="Google" id="ProtNLM"/>
    </source>
</evidence>
<keyword evidence="2" id="KW-1185">Reference proteome</keyword>
<sequence>MNREPVNTKTNVLPNGHFDLGYNHWNNAGVPERHDRKSGEWEGQSIYYMSLYGGGGIAQIVPAPVPQSAGARYRLSFLYDNRSAEAGVFSLRRRGTEDSLEIVLPPSDNRGADPETQALSLTPVTAPIEFDIESDDLFEFVILSPSEATTRLDVIVARIDFHLELAPLVLAQIVNDGQVFTPTGEPLLYLCHGATGAKSHQLSFRPAPDSPWTGTEALLWSQDNPLDAVVITPGWGENQLLEDTWQVDCPVPVSDETQLFNLSIYSKYHAETYPIAVSLGHHRLVVESHLNPAHQPVIEHQQSVKLGVQVKSYYLDLPMPQREVSWVLGDTVLFRGETDNGGYAWFDFAPETAGTLSVKASVESPFHAEGNALHTFSVTAHATDPMKDVRVAFPNMEAAPWGEKTGYPDRGASYQLEVLLDADSPLRDRSVWLEWDGKAPEELGVTVSPALLQPVSGNSNPLRWRLDCDDRIDGDFGLRLGAAGLLKPTVNNAMSLARHTLKIGLVREANRVPVVDENDYVWCMVQVLSQGDQPVTGVPVEWDSAQGLQRTWSGVDGWASVIDRPSVHGQYTLKARVNPRETGQVPEHDFIIQTLATSAWKTAGFKLGDVAVDRVGAGVVCRMGQNDQFHLTVTTGSPLLGKEVSLRWRDPASARAIVITGMETPTPVTAAGVTWAVQAQQADSSGVFDLQVISADLEPLDLAFRLLPQDLAPTMTLVFDQAPRTWAAAIDLYPCIGATHDLTLQPVDDLSGLHGLLFETTVSPGLPSGWNITPPLTGSAPMTAGGIRYRCDFTATTEGATRSWAAEVLGVGAFTQPPPFGLNLAHNKVVIGTPYEVATDPVLSKHESARLALRYVSAFTGGPANDVSVEWHDGETSLSGVDGIAQRDYRPTAAGGSEVPVLVSNPYDGSEVEHTFTVHAYAEDPWLDLNVHSGTGATQRWGEQTFFPRRAEKLDLRLSVAEGSPLLDQMLTLGIQGADELDTAMNFGPVGLGFPRPLTVDGLPVSLAAGDRTDAAFYLQLSASRLLARSPLNAFSLGSHIPVDVLAVTHQDPTVVDWGETLSFEVTLTNALTGQPARQVEVSWRGTDVAMEDTITFTNFYGVARFGFVATVDGPGTVTARAVGGTEVVSFDYLVHEACVIQSLTSTDLEGLPGEEVSAEATVVSAASGEPVQGVRVHWFYQGVVLEPVVTDANGKARITFELPSRIGRYSLSASVRGALGWEAEWLESEVKGTVDSWVQEFTLHLNERPIDMDDLVNRRMSLKDGESHTLVLTVKKDSSLINTTTVSIGMREGAALELEFDPALYEARQVTVAPLSWSILTKASRWGPFELQLHSPILPERALPAEVNVHGNLL</sequence>
<dbReference type="GeneID" id="76212043"/>
<dbReference type="EMBL" id="LT629790">
    <property type="protein sequence ID" value="SDU39183.1"/>
    <property type="molecule type" value="Genomic_DNA"/>
</dbReference>
<name>A0AAX2D9J2_9PSED</name>
<protein>
    <recommendedName>
        <fullName evidence="3">Ig-like domain repeat protein</fullName>
    </recommendedName>
</protein>
<proteinExistence type="predicted"/>